<evidence type="ECO:0000259" key="7">
    <source>
        <dbReference type="PROSITE" id="PS51900"/>
    </source>
</evidence>
<feature type="domain" description="Core-binding (CB)" evidence="7">
    <location>
        <begin position="203"/>
        <end position="281"/>
    </location>
</feature>
<evidence type="ECO:0000313" key="9">
    <source>
        <dbReference type="Proteomes" id="UP001597474"/>
    </source>
</evidence>
<keyword evidence="9" id="KW-1185">Reference proteome</keyword>
<dbReference type="PROSITE" id="PS51900">
    <property type="entry name" value="CB"/>
    <property type="match status" value="1"/>
</dbReference>
<evidence type="ECO:0000313" key="8">
    <source>
        <dbReference type="EMBL" id="MFD2738955.1"/>
    </source>
</evidence>
<comment type="caution">
    <text evidence="8">The sequence shown here is derived from an EMBL/GenBank/DDBJ whole genome shotgun (WGS) entry which is preliminary data.</text>
</comment>
<dbReference type="RefSeq" id="WP_386372138.1">
    <property type="nucleotide sequence ID" value="NZ_JBHUMP010000003.1"/>
</dbReference>
<evidence type="ECO:0000256" key="4">
    <source>
        <dbReference type="ARBA" id="ARBA00023172"/>
    </source>
</evidence>
<proteinExistence type="inferred from homology"/>
<dbReference type="PANTHER" id="PTHR30349">
    <property type="entry name" value="PHAGE INTEGRASE-RELATED"/>
    <property type="match status" value="1"/>
</dbReference>
<evidence type="ECO:0000256" key="2">
    <source>
        <dbReference type="ARBA" id="ARBA00022908"/>
    </source>
</evidence>
<organism evidence="8 9">
    <name type="scientific">Sulfitobacter aestuarii</name>
    <dbReference type="NCBI Taxonomy" id="2161676"/>
    <lineage>
        <taxon>Bacteria</taxon>
        <taxon>Pseudomonadati</taxon>
        <taxon>Pseudomonadota</taxon>
        <taxon>Alphaproteobacteria</taxon>
        <taxon>Rhodobacterales</taxon>
        <taxon>Roseobacteraceae</taxon>
        <taxon>Sulfitobacter</taxon>
    </lineage>
</organism>
<dbReference type="Gene3D" id="1.10.150.130">
    <property type="match status" value="1"/>
</dbReference>
<dbReference type="EMBL" id="JBHUMP010000003">
    <property type="protein sequence ID" value="MFD2738955.1"/>
    <property type="molecule type" value="Genomic_DNA"/>
</dbReference>
<comment type="similarity">
    <text evidence="1">Belongs to the 'phage' integrase family.</text>
</comment>
<evidence type="ECO:0000259" key="6">
    <source>
        <dbReference type="PROSITE" id="PS51898"/>
    </source>
</evidence>
<dbReference type="InterPro" id="IPR010998">
    <property type="entry name" value="Integrase_recombinase_N"/>
</dbReference>
<feature type="domain" description="Tyr recombinase" evidence="6">
    <location>
        <begin position="306"/>
        <end position="494"/>
    </location>
</feature>
<keyword evidence="2" id="KW-0229">DNA integration</keyword>
<evidence type="ECO:0000256" key="1">
    <source>
        <dbReference type="ARBA" id="ARBA00008857"/>
    </source>
</evidence>
<dbReference type="SUPFAM" id="SSF56349">
    <property type="entry name" value="DNA breaking-rejoining enzymes"/>
    <property type="match status" value="1"/>
</dbReference>
<dbReference type="InterPro" id="IPR002104">
    <property type="entry name" value="Integrase_catalytic"/>
</dbReference>
<gene>
    <name evidence="8" type="ORF">ACFSUD_05205</name>
</gene>
<dbReference type="PANTHER" id="PTHR30349:SF41">
    <property type="entry name" value="INTEGRASE_RECOMBINASE PROTEIN MJ0367-RELATED"/>
    <property type="match status" value="1"/>
</dbReference>
<keyword evidence="3 5" id="KW-0238">DNA-binding</keyword>
<dbReference type="Proteomes" id="UP001597474">
    <property type="component" value="Unassembled WGS sequence"/>
</dbReference>
<evidence type="ECO:0000256" key="3">
    <source>
        <dbReference type="ARBA" id="ARBA00023125"/>
    </source>
</evidence>
<dbReference type="PROSITE" id="PS51898">
    <property type="entry name" value="TYR_RECOMBINASE"/>
    <property type="match status" value="1"/>
</dbReference>
<evidence type="ECO:0000256" key="5">
    <source>
        <dbReference type="PROSITE-ProRule" id="PRU01248"/>
    </source>
</evidence>
<accession>A0ABW5TZL3</accession>
<dbReference type="InterPro" id="IPR013762">
    <property type="entry name" value="Integrase-like_cat_sf"/>
</dbReference>
<dbReference type="InterPro" id="IPR050090">
    <property type="entry name" value="Tyrosine_recombinase_XerCD"/>
</dbReference>
<dbReference type="Gene3D" id="1.10.443.10">
    <property type="entry name" value="Intergrase catalytic core"/>
    <property type="match status" value="1"/>
</dbReference>
<sequence>MVVTWAEEHDEFIAQMTSLEARQDYVRKQKLKSQEAFVSASETELPGTPMYALPLSFEDLRPTEGNDVAPDWRWAKLSLRELDAERDGDRPTQLMRTQLLARIYKETASDEPSIPIEFPPFRALKDILHQYRDHPNIDSVSLSQKLPDPIGTEEYVEGMREIYKTAFGKDSPAPPTDPDQRDEYDVMKLKLERKISEHTPDPHTLTAVSQAYFRFNSIKPATRAKYTRDIGRLVALVGDIPVKRVETAHLKQLRDELAPTMKAASLHAVFTPIKGLLKYAGQEELLDFDPSSAVALPRDKRPIEERKWKKFDPDEALRIDKAITEFWGRRLPGLSDQRREALRQVVRALMFTGMRPIEVLRLQPADVTSELIRITSSKSESSTRVIPLHPELKSFPKWINEGGLATFNTIRSDSVGAVRHNFSRLIRTKMSPPILDNRKALYSLRTTFVNAMRRAGADIQMQRAILGHKEAGAIRHYDDGPEFMAKYELVCATDPRRHDN</sequence>
<keyword evidence="4" id="KW-0233">DNA recombination</keyword>
<dbReference type="InterPro" id="IPR011010">
    <property type="entry name" value="DNA_brk_join_enz"/>
</dbReference>
<protein>
    <submittedName>
        <fullName evidence="8">Tyrosine-type recombinase/integrase</fullName>
    </submittedName>
</protein>
<reference evidence="9" key="1">
    <citation type="journal article" date="2019" name="Int. J. Syst. Evol. Microbiol.">
        <title>The Global Catalogue of Microorganisms (GCM) 10K type strain sequencing project: providing services to taxonomists for standard genome sequencing and annotation.</title>
        <authorList>
            <consortium name="The Broad Institute Genomics Platform"/>
            <consortium name="The Broad Institute Genome Sequencing Center for Infectious Disease"/>
            <person name="Wu L."/>
            <person name="Ma J."/>
        </authorList>
    </citation>
    <scope>NUCLEOTIDE SEQUENCE [LARGE SCALE GENOMIC DNA]</scope>
    <source>
        <strain evidence="9">TISTR 2562</strain>
    </source>
</reference>
<dbReference type="InterPro" id="IPR044068">
    <property type="entry name" value="CB"/>
</dbReference>
<name>A0ABW5TZL3_9RHOB</name>